<reference evidence="1" key="1">
    <citation type="submission" date="2020-08" db="EMBL/GenBank/DDBJ databases">
        <title>Multicomponent nature underlies the extraordinary mechanical properties of spider dragline silk.</title>
        <authorList>
            <person name="Kono N."/>
            <person name="Nakamura H."/>
            <person name="Mori M."/>
            <person name="Yoshida Y."/>
            <person name="Ohtoshi R."/>
            <person name="Malay A.D."/>
            <person name="Moran D.A.P."/>
            <person name="Tomita M."/>
            <person name="Numata K."/>
            <person name="Arakawa K."/>
        </authorList>
    </citation>
    <scope>NUCLEOTIDE SEQUENCE</scope>
</reference>
<comment type="caution">
    <text evidence="1">The sequence shown here is derived from an EMBL/GenBank/DDBJ whole genome shotgun (WGS) entry which is preliminary data.</text>
</comment>
<protein>
    <submittedName>
        <fullName evidence="1">Uncharacterized protein</fullName>
    </submittedName>
</protein>
<organism evidence="1 2">
    <name type="scientific">Trichonephila clavipes</name>
    <name type="common">Golden silk orbweaver</name>
    <name type="synonym">Nephila clavipes</name>
    <dbReference type="NCBI Taxonomy" id="2585209"/>
    <lineage>
        <taxon>Eukaryota</taxon>
        <taxon>Metazoa</taxon>
        <taxon>Ecdysozoa</taxon>
        <taxon>Arthropoda</taxon>
        <taxon>Chelicerata</taxon>
        <taxon>Arachnida</taxon>
        <taxon>Araneae</taxon>
        <taxon>Araneomorphae</taxon>
        <taxon>Entelegynae</taxon>
        <taxon>Araneoidea</taxon>
        <taxon>Nephilidae</taxon>
        <taxon>Trichonephila</taxon>
    </lineage>
</organism>
<evidence type="ECO:0000313" key="2">
    <source>
        <dbReference type="Proteomes" id="UP000887159"/>
    </source>
</evidence>
<keyword evidence="2" id="KW-1185">Reference proteome</keyword>
<name>A0A8X6VD51_TRICX</name>
<evidence type="ECO:0000313" key="1">
    <source>
        <dbReference type="EMBL" id="GFY03548.1"/>
    </source>
</evidence>
<dbReference type="EMBL" id="BMAU01021238">
    <property type="protein sequence ID" value="GFY03548.1"/>
    <property type="molecule type" value="Genomic_DNA"/>
</dbReference>
<accession>A0A8X6VD51</accession>
<dbReference type="Proteomes" id="UP000887159">
    <property type="component" value="Unassembled WGS sequence"/>
</dbReference>
<gene>
    <name evidence="1" type="ORF">TNCV_3211851</name>
</gene>
<proteinExistence type="predicted"/>
<dbReference type="AlphaFoldDB" id="A0A8X6VD51"/>
<sequence length="85" mass="9906">MKEAIVEIKMNPHRPKKPASDEYTTDEEEMIVYDVEDEIETNPDYLKENVEIANILGETFQSVSSIASYNSRFLEIKRRAENVPR</sequence>